<dbReference type="InterPro" id="IPR029060">
    <property type="entry name" value="PIN-like_dom_sf"/>
</dbReference>
<dbReference type="EMBL" id="JAGVWE010000004">
    <property type="protein sequence ID" value="MBS3063285.1"/>
    <property type="molecule type" value="Genomic_DNA"/>
</dbReference>
<dbReference type="InterPro" id="IPR002716">
    <property type="entry name" value="PIN_dom"/>
</dbReference>
<proteinExistence type="predicted"/>
<dbReference type="Pfam" id="PF10130">
    <property type="entry name" value="PIN_2"/>
    <property type="match status" value="1"/>
</dbReference>
<gene>
    <name evidence="2" type="ORF">J4203_05435</name>
</gene>
<name>A0A8T4LJ89_9ARCH</name>
<reference evidence="2" key="2">
    <citation type="submission" date="2021-05" db="EMBL/GenBank/DDBJ databases">
        <title>Protein family content uncovers lineage relationships and bacterial pathway maintenance mechanisms in DPANN archaea.</title>
        <authorList>
            <person name="Castelle C.J."/>
            <person name="Meheust R."/>
            <person name="Jaffe A.L."/>
            <person name="Seitz K."/>
            <person name="Gong X."/>
            <person name="Baker B.J."/>
            <person name="Banfield J.F."/>
        </authorList>
    </citation>
    <scope>NUCLEOTIDE SEQUENCE</scope>
    <source>
        <strain evidence="2">RIFCSPLOWO2_01_FULL_58_19</strain>
    </source>
</reference>
<protein>
    <submittedName>
        <fullName evidence="2">PIN domain-containing protein</fullName>
    </submittedName>
</protein>
<reference evidence="2" key="1">
    <citation type="submission" date="2021-03" db="EMBL/GenBank/DDBJ databases">
        <authorList>
            <person name="Jaffe A."/>
        </authorList>
    </citation>
    <scope>NUCLEOTIDE SEQUENCE</scope>
    <source>
        <strain evidence="2">RIFCSPLOWO2_01_FULL_58_19</strain>
    </source>
</reference>
<evidence type="ECO:0000313" key="3">
    <source>
        <dbReference type="Proteomes" id="UP000678237"/>
    </source>
</evidence>
<evidence type="ECO:0000259" key="1">
    <source>
        <dbReference type="Pfam" id="PF10130"/>
    </source>
</evidence>
<sequence>MLPKTLVVDANVFIAATLADSGTRKALLKAIGIQLLTPEFTKIELRKYMGEIATRLKTQKAAVAKKMEDIFEAAKIVEIPKNEYAQYAEEAHKLSPDPNDVPYMALALAKQCPLWSQDKALKRQSKIVVLDTAEIIATLKTAGKVI</sequence>
<organism evidence="2 3">
    <name type="scientific">Candidatus Iainarchaeum sp</name>
    <dbReference type="NCBI Taxonomy" id="3101447"/>
    <lineage>
        <taxon>Archaea</taxon>
        <taxon>Candidatus Iainarchaeota</taxon>
        <taxon>Candidatus Iainarchaeia</taxon>
        <taxon>Candidatus Iainarchaeales</taxon>
        <taxon>Candidatus Iainarchaeaceae</taxon>
        <taxon>Candidatus Iainarchaeum</taxon>
    </lineage>
</organism>
<dbReference type="Proteomes" id="UP000678237">
    <property type="component" value="Unassembled WGS sequence"/>
</dbReference>
<accession>A0A8T4LJ89</accession>
<feature type="domain" description="PIN" evidence="1">
    <location>
        <begin position="7"/>
        <end position="121"/>
    </location>
</feature>
<comment type="caution">
    <text evidence="2">The sequence shown here is derived from an EMBL/GenBank/DDBJ whole genome shotgun (WGS) entry which is preliminary data.</text>
</comment>
<dbReference type="AlphaFoldDB" id="A0A8T4LJ89"/>
<evidence type="ECO:0000313" key="2">
    <source>
        <dbReference type="EMBL" id="MBS3063285.1"/>
    </source>
</evidence>
<dbReference type="SUPFAM" id="SSF88723">
    <property type="entry name" value="PIN domain-like"/>
    <property type="match status" value="1"/>
</dbReference>
<dbReference type="Gene3D" id="3.40.50.1010">
    <property type="entry name" value="5'-nuclease"/>
    <property type="match status" value="1"/>
</dbReference>